<evidence type="ECO:0000259" key="9">
    <source>
        <dbReference type="Pfam" id="PF25183"/>
    </source>
</evidence>
<dbReference type="PANTHER" id="PTHR30069:SF46">
    <property type="entry name" value="OAR PROTEIN"/>
    <property type="match status" value="1"/>
</dbReference>
<feature type="chain" id="PRO_5003684147" evidence="7">
    <location>
        <begin position="33"/>
        <end position="1274"/>
    </location>
</feature>
<dbReference type="InterPro" id="IPR037066">
    <property type="entry name" value="Plug_dom_sf"/>
</dbReference>
<evidence type="ECO:0000259" key="8">
    <source>
        <dbReference type="Pfam" id="PF07715"/>
    </source>
</evidence>
<accession>I3ZIS4</accession>
<dbReference type="EMBL" id="CP003379">
    <property type="protein sequence ID" value="AFL89142.1"/>
    <property type="molecule type" value="Genomic_DNA"/>
</dbReference>
<dbReference type="Pfam" id="PF25183">
    <property type="entry name" value="OMP_b-brl_4"/>
    <property type="match status" value="1"/>
</dbReference>
<evidence type="ECO:0000256" key="2">
    <source>
        <dbReference type="ARBA" id="ARBA00022448"/>
    </source>
</evidence>
<keyword evidence="6" id="KW-0998">Cell outer membrane</keyword>
<evidence type="ECO:0000313" key="11">
    <source>
        <dbReference type="Proteomes" id="UP000006056"/>
    </source>
</evidence>
<evidence type="ECO:0000256" key="1">
    <source>
        <dbReference type="ARBA" id="ARBA00004571"/>
    </source>
</evidence>
<dbReference type="InterPro" id="IPR039426">
    <property type="entry name" value="TonB-dep_rcpt-like"/>
</dbReference>
<dbReference type="InterPro" id="IPR057601">
    <property type="entry name" value="Oar-like_b-barrel"/>
</dbReference>
<dbReference type="Pfam" id="PF13620">
    <property type="entry name" value="CarboxypepD_reg"/>
    <property type="match status" value="1"/>
</dbReference>
<dbReference type="InterPro" id="IPR012910">
    <property type="entry name" value="Plug_dom"/>
</dbReference>
<dbReference type="Pfam" id="PF07715">
    <property type="entry name" value="Plug"/>
    <property type="match status" value="1"/>
</dbReference>
<dbReference type="OrthoDB" id="97893at2"/>
<evidence type="ECO:0000313" key="10">
    <source>
        <dbReference type="EMBL" id="AFL89142.1"/>
    </source>
</evidence>
<dbReference type="InterPro" id="IPR008969">
    <property type="entry name" value="CarboxyPept-like_regulatory"/>
</dbReference>
<keyword evidence="2" id="KW-0813">Transport</keyword>
<organism evidence="10 11">
    <name type="scientific">Terriglobus roseus (strain DSM 18391 / NRRL B-41598 / KBS 63)</name>
    <dbReference type="NCBI Taxonomy" id="926566"/>
    <lineage>
        <taxon>Bacteria</taxon>
        <taxon>Pseudomonadati</taxon>
        <taxon>Acidobacteriota</taxon>
        <taxon>Terriglobia</taxon>
        <taxon>Terriglobales</taxon>
        <taxon>Acidobacteriaceae</taxon>
        <taxon>Terriglobus</taxon>
    </lineage>
</organism>
<keyword evidence="3" id="KW-1134">Transmembrane beta strand</keyword>
<gene>
    <name evidence="10" type="ordered locus">Terro_2907</name>
</gene>
<keyword evidence="7" id="KW-0732">Signal</keyword>
<dbReference type="eggNOG" id="COG1629">
    <property type="taxonomic scope" value="Bacteria"/>
</dbReference>
<feature type="domain" description="TonB-dependent transporter Oar-like beta-barrel" evidence="9">
    <location>
        <begin position="255"/>
        <end position="1267"/>
    </location>
</feature>
<feature type="signal peptide" evidence="7">
    <location>
        <begin position="1"/>
        <end position="32"/>
    </location>
</feature>
<dbReference type="STRING" id="926566.Terro_2907"/>
<keyword evidence="11" id="KW-1185">Reference proteome</keyword>
<dbReference type="InterPro" id="IPR036942">
    <property type="entry name" value="Beta-barrel_TonB_sf"/>
</dbReference>
<feature type="domain" description="TonB-dependent receptor plug" evidence="8">
    <location>
        <begin position="145"/>
        <end position="248"/>
    </location>
</feature>
<protein>
    <submittedName>
        <fullName evidence="10">Uncharacterized protein</fullName>
    </submittedName>
</protein>
<dbReference type="SUPFAM" id="SSF56935">
    <property type="entry name" value="Porins"/>
    <property type="match status" value="1"/>
</dbReference>
<evidence type="ECO:0000256" key="7">
    <source>
        <dbReference type="SAM" id="SignalP"/>
    </source>
</evidence>
<keyword evidence="4" id="KW-0812">Transmembrane</keyword>
<dbReference type="Gene3D" id="2.40.170.20">
    <property type="entry name" value="TonB-dependent receptor, beta-barrel domain"/>
    <property type="match status" value="1"/>
</dbReference>
<proteinExistence type="predicted"/>
<sequence length="1274" mass="135618">MPFFRDSRHQFSLCRCFAVAALSLSVAAPAMAQVDQGSISGTVLDTTGAAVADAQVTLRNTDQGITLETRSSSSGTYTFSPVRIGHYTITVAAPGFSSTTQQNMTVAVGQDLKVVVQLKTGSTNETVTVTTAPPQLQSDESSVGQVIDERTIKSLPLNGRNFTFLAQLSAGVNTSQADTRGNAASGAFTANGLQPSQNNYLLDGIDNNSNAADFLNGTNFVILPPVDAIQEFKVQTADFSAELGRSAGAVLNATVKSGTNSLHGAIWEFFRNDKLDAADWFENNNGIKKGKLRQNQFGAAAGGPIWKNKAFFFGDYEGLRRVQGTVLTGSVPTLTERNSGYTNLSDLITGQSGAARIDGVGRSIPYGTILDPATTRSVAAGAVDPVSGRTNNSSSAVFVRDPFGSCGPSTATFTLANCNLNQIPAGRLDPNAVKLMNLYPTPLNSSFTSNYTNSPALYERRNAFDVRVDYNPSDKNQIFGRFSYVDDPNFIPGIFGGVADGGGFQQGNQTAKSQQSVLAFTHVFTPSTINVARIGFNHLHTTRTGPVGAVEGIPAQYGIQGVPQGNLNGGLPSISISGLSNLGSNDFLPSDEVSQTLQVVDDFTKVYGRHSFKAGFEYQNVHFNTLQPAYSRGDFQFTGNFAGVPNQGGDQTGRAQFLVTPRATTVPNGVSFIGGANQVQMSNISKTYDVRSYWAGYFQDDFKVTPGLTLNMGLRWDYFSPISEANGAQANFVQGGPPNGTPTYILPATGKANRALSSTANNPGLNGNGFLDLLAKDGIALLQTDAYGKALVQTQKNNFAPRFGFAWEATPKFVVRSGIGLFFNAFQNAGYGPNIGENYPFVYNFNFQNNGSDSAPFSSGSNPYGTCATAGPGGSATIGSGLSCGAFTPLAVNASGLGLQGLQFDFKTPNTISSNLSLQYAVTHNMSATVAYVYTHASHLQVGIGNNRVSQLIPANTSLTRNNSLPESPTNRNYVPFPDFGRGGSYQQTLGASVYNGLQTKLEERFAHGFSFLLTYTYSKTMTNSPDLLNGGSVNGFRAPYVPGLGTRIDWGLAAFDIRNVFHGSGSYELPFGKNKMFLAQAGRAMNTAVGGWTVQYIVTLQGGQPVSISCPTSTTSGTNCNSVNVAGQSQKLGLHLDSNKKLSWFGNPAAFQQPCVLGFNGPIPNSPAGCIPLTGGQILGAGPSTTFGPPFKRFDLSLFKNFQFTDRYSLQFRSEFFNILNHPNFNAPGFGGNGVVAVGNSLNFNSSTFGEIGSTRDAPYDPRQIQFALKFYY</sequence>
<dbReference type="PANTHER" id="PTHR30069">
    <property type="entry name" value="TONB-DEPENDENT OUTER MEMBRANE RECEPTOR"/>
    <property type="match status" value="1"/>
</dbReference>
<name>I3ZIS4_TERRK</name>
<evidence type="ECO:0000256" key="5">
    <source>
        <dbReference type="ARBA" id="ARBA00023136"/>
    </source>
</evidence>
<dbReference type="Proteomes" id="UP000006056">
    <property type="component" value="Chromosome"/>
</dbReference>
<dbReference type="GO" id="GO:0009279">
    <property type="term" value="C:cell outer membrane"/>
    <property type="evidence" value="ECO:0007669"/>
    <property type="project" value="UniProtKB-SubCell"/>
</dbReference>
<reference evidence="10 11" key="1">
    <citation type="submission" date="2012-06" db="EMBL/GenBank/DDBJ databases">
        <title>Complete genome of Terriglobus roseus DSM 18391.</title>
        <authorList>
            <consortium name="US DOE Joint Genome Institute (JGI-PGF)"/>
            <person name="Lucas S."/>
            <person name="Copeland A."/>
            <person name="Lapidus A."/>
            <person name="Glavina del Rio T."/>
            <person name="Dalin E."/>
            <person name="Tice H."/>
            <person name="Bruce D."/>
            <person name="Goodwin L."/>
            <person name="Pitluck S."/>
            <person name="Peters L."/>
            <person name="Mikhailova N."/>
            <person name="Munk A.C.C."/>
            <person name="Kyrpides N."/>
            <person name="Mavromatis K."/>
            <person name="Ivanova N."/>
            <person name="Brettin T."/>
            <person name="Detter J.C."/>
            <person name="Han C."/>
            <person name="Larimer F."/>
            <person name="Land M."/>
            <person name="Hauser L."/>
            <person name="Markowitz V."/>
            <person name="Cheng J.-F."/>
            <person name="Hugenholtz P."/>
            <person name="Woyke T."/>
            <person name="Wu D."/>
            <person name="Brambilla E."/>
            <person name="Klenk H.-P."/>
            <person name="Eisen J.A."/>
        </authorList>
    </citation>
    <scope>NUCLEOTIDE SEQUENCE [LARGE SCALE GENOMIC DNA]</scope>
    <source>
        <strain evidence="11">DSM 18391 / NRRL B-41598 / KBS 63</strain>
    </source>
</reference>
<dbReference type="KEGG" id="trs:Terro_2907"/>
<evidence type="ECO:0000256" key="4">
    <source>
        <dbReference type="ARBA" id="ARBA00022692"/>
    </source>
</evidence>
<comment type="subcellular location">
    <subcellularLocation>
        <location evidence="1">Cell outer membrane</location>
        <topology evidence="1">Multi-pass membrane protein</topology>
    </subcellularLocation>
</comment>
<dbReference type="HOGENOM" id="CLU_006298_0_0_0"/>
<dbReference type="AlphaFoldDB" id="I3ZIS4"/>
<evidence type="ECO:0000256" key="6">
    <source>
        <dbReference type="ARBA" id="ARBA00023237"/>
    </source>
</evidence>
<dbReference type="Gene3D" id="2.60.40.1120">
    <property type="entry name" value="Carboxypeptidase-like, regulatory domain"/>
    <property type="match status" value="1"/>
</dbReference>
<dbReference type="SUPFAM" id="SSF49464">
    <property type="entry name" value="Carboxypeptidase regulatory domain-like"/>
    <property type="match status" value="1"/>
</dbReference>
<dbReference type="Gene3D" id="2.170.130.10">
    <property type="entry name" value="TonB-dependent receptor, plug domain"/>
    <property type="match status" value="1"/>
</dbReference>
<dbReference type="GO" id="GO:0044718">
    <property type="term" value="P:siderophore transmembrane transport"/>
    <property type="evidence" value="ECO:0007669"/>
    <property type="project" value="TreeGrafter"/>
</dbReference>
<evidence type="ECO:0000256" key="3">
    <source>
        <dbReference type="ARBA" id="ARBA00022452"/>
    </source>
</evidence>
<keyword evidence="5" id="KW-0472">Membrane</keyword>
<dbReference type="GO" id="GO:0015344">
    <property type="term" value="F:siderophore uptake transmembrane transporter activity"/>
    <property type="evidence" value="ECO:0007669"/>
    <property type="project" value="TreeGrafter"/>
</dbReference>